<feature type="compositionally biased region" description="Polar residues" evidence="1">
    <location>
        <begin position="7"/>
        <end position="27"/>
    </location>
</feature>
<dbReference type="PANTHER" id="PTHR43767">
    <property type="entry name" value="LONG-CHAIN-FATTY-ACID--COA LIGASE"/>
    <property type="match status" value="1"/>
</dbReference>
<dbReference type="Pfam" id="PF00501">
    <property type="entry name" value="AMP-binding"/>
    <property type="match status" value="1"/>
</dbReference>
<dbReference type="InterPro" id="IPR000873">
    <property type="entry name" value="AMP-dep_synth/lig_dom"/>
</dbReference>
<dbReference type="EMBL" id="JBHSPX010000008">
    <property type="protein sequence ID" value="MFC6066138.1"/>
    <property type="molecule type" value="Genomic_DNA"/>
</dbReference>
<feature type="domain" description="AMP-binding enzyme C-terminal" evidence="3">
    <location>
        <begin position="457"/>
        <end position="532"/>
    </location>
</feature>
<protein>
    <submittedName>
        <fullName evidence="4">AMP-binding protein</fullName>
    </submittedName>
</protein>
<organism evidence="4 5">
    <name type="scientific">Streptomyces ochraceiscleroticus</name>
    <dbReference type="NCBI Taxonomy" id="47761"/>
    <lineage>
        <taxon>Bacteria</taxon>
        <taxon>Bacillati</taxon>
        <taxon>Actinomycetota</taxon>
        <taxon>Actinomycetes</taxon>
        <taxon>Kitasatosporales</taxon>
        <taxon>Streptomycetaceae</taxon>
        <taxon>Streptomyces</taxon>
    </lineage>
</organism>
<proteinExistence type="predicted"/>
<dbReference type="InterPro" id="IPR020845">
    <property type="entry name" value="AMP-binding_CS"/>
</dbReference>
<dbReference type="SUPFAM" id="SSF56801">
    <property type="entry name" value="Acetyl-CoA synthetase-like"/>
    <property type="match status" value="1"/>
</dbReference>
<dbReference type="Gene3D" id="3.30.300.30">
    <property type="match status" value="1"/>
</dbReference>
<evidence type="ECO:0000313" key="5">
    <source>
        <dbReference type="Proteomes" id="UP001596139"/>
    </source>
</evidence>
<reference evidence="5" key="1">
    <citation type="journal article" date="2019" name="Int. J. Syst. Evol. Microbiol.">
        <title>The Global Catalogue of Microorganisms (GCM) 10K type strain sequencing project: providing services to taxonomists for standard genome sequencing and annotation.</title>
        <authorList>
            <consortium name="The Broad Institute Genomics Platform"/>
            <consortium name="The Broad Institute Genome Sequencing Center for Infectious Disease"/>
            <person name="Wu L."/>
            <person name="Ma J."/>
        </authorList>
    </citation>
    <scope>NUCLEOTIDE SEQUENCE [LARGE SCALE GENOMIC DNA]</scope>
    <source>
        <strain evidence="5">CGMCC 1.15180</strain>
    </source>
</reference>
<dbReference type="Proteomes" id="UP001596139">
    <property type="component" value="Unassembled WGS sequence"/>
</dbReference>
<sequence>MPAEASAPQTTPTTPHENEGSSTNAPLSLTDAAAPETPFRTYVEDILDALAADPDRELLVHGDRRLTAGQFHDLVHRTAHAMAAQGIERGTTVTLLSGNLPEAIAARYAANLAGCRVNHLYNKLSADVQANIVRDVETRALIVDPRLADRAAELIELAPVPTVLTLGEAKREIGRDVLALGAEQPAEPFAPRALPEDICTIRHTGGTTGHPKGIVTTFEQYNRMRAMMHAAQEQEYKPKQLVCTTIAHAAGMLADVMFLSGGSVVLHDDFDPAEALATVEREGITHLFLLPPLVYQLMDHPDSERRDLSSLRALTYGGCQSSPARIADAVRRFGKVLVQFYGQNEAGGISVLPAEEHDPDNPERLRSAGKILPGVEVAIRDTDGKDLPAGELGEICVRSAGTMTGYWKQPELTAEVLRDGWLHTGDVGFVDEENYITVVDRIKDMIVVVGGHVYTTELEDLLNSHPKVLQSAVFGVRDADNMEQVYAAVVAVPDSGAEAEELRAAVREKRGAMYEPAHITFVDALPLTDAGKPDKKLLRQQAEQAQAA</sequence>
<dbReference type="Gene3D" id="3.40.50.12780">
    <property type="entry name" value="N-terminal domain of ligase-like"/>
    <property type="match status" value="1"/>
</dbReference>
<dbReference type="InterPro" id="IPR042099">
    <property type="entry name" value="ANL_N_sf"/>
</dbReference>
<dbReference type="RefSeq" id="WP_078648744.1">
    <property type="nucleotide sequence ID" value="NZ_JBHSPX010000008.1"/>
</dbReference>
<accession>A0ABW1MRW3</accession>
<name>A0ABW1MRW3_9ACTN</name>
<evidence type="ECO:0000259" key="2">
    <source>
        <dbReference type="Pfam" id="PF00501"/>
    </source>
</evidence>
<dbReference type="PROSITE" id="PS00455">
    <property type="entry name" value="AMP_BINDING"/>
    <property type="match status" value="1"/>
</dbReference>
<dbReference type="Pfam" id="PF13193">
    <property type="entry name" value="AMP-binding_C"/>
    <property type="match status" value="1"/>
</dbReference>
<dbReference type="InterPro" id="IPR025110">
    <property type="entry name" value="AMP-bd_C"/>
</dbReference>
<keyword evidence="5" id="KW-1185">Reference proteome</keyword>
<evidence type="ECO:0000313" key="4">
    <source>
        <dbReference type="EMBL" id="MFC6066138.1"/>
    </source>
</evidence>
<dbReference type="InterPro" id="IPR045851">
    <property type="entry name" value="AMP-bd_C_sf"/>
</dbReference>
<dbReference type="InterPro" id="IPR050237">
    <property type="entry name" value="ATP-dep_AMP-bd_enzyme"/>
</dbReference>
<feature type="region of interest" description="Disordered" evidence="1">
    <location>
        <begin position="1"/>
        <end position="29"/>
    </location>
</feature>
<comment type="caution">
    <text evidence="4">The sequence shown here is derived from an EMBL/GenBank/DDBJ whole genome shotgun (WGS) entry which is preliminary data.</text>
</comment>
<evidence type="ECO:0000256" key="1">
    <source>
        <dbReference type="SAM" id="MobiDB-lite"/>
    </source>
</evidence>
<feature type="domain" description="AMP-dependent synthetase/ligase" evidence="2">
    <location>
        <begin position="51"/>
        <end position="407"/>
    </location>
</feature>
<evidence type="ECO:0000259" key="3">
    <source>
        <dbReference type="Pfam" id="PF13193"/>
    </source>
</evidence>
<gene>
    <name evidence="4" type="ORF">ACFP4F_26855</name>
</gene>
<dbReference type="PANTHER" id="PTHR43767:SF7">
    <property type="entry name" value="MEDIUM_LONG-CHAIN-FATTY-ACID--COA LIGASE FADD8"/>
    <property type="match status" value="1"/>
</dbReference>